<dbReference type="Proteomes" id="UP000523139">
    <property type="component" value="Unassembled WGS sequence"/>
</dbReference>
<name>A0A7X8YF21_9MICC</name>
<evidence type="ECO:0000313" key="2">
    <source>
        <dbReference type="EMBL" id="NLS11080.1"/>
    </source>
</evidence>
<keyword evidence="3" id="KW-1185">Reference proteome</keyword>
<dbReference type="RefSeq" id="WP_168888566.1">
    <property type="nucleotide sequence ID" value="NZ_JABAHY010000022.1"/>
</dbReference>
<dbReference type="AlphaFoldDB" id="A0A7X8YF21"/>
<proteinExistence type="predicted"/>
<keyword evidence="1" id="KW-1133">Transmembrane helix</keyword>
<gene>
    <name evidence="2" type="ORF">HGQ17_13960</name>
</gene>
<keyword evidence="1" id="KW-0812">Transmembrane</keyword>
<feature type="transmembrane region" description="Helical" evidence="1">
    <location>
        <begin position="38"/>
        <end position="58"/>
    </location>
</feature>
<comment type="caution">
    <text evidence="2">The sequence shown here is derived from an EMBL/GenBank/DDBJ whole genome shotgun (WGS) entry which is preliminary data.</text>
</comment>
<reference evidence="2 3" key="1">
    <citation type="submission" date="2020-04" db="EMBL/GenBank/DDBJ databases">
        <title>Nesterenkonia sp. nov., isolated from marine sediment.</title>
        <authorList>
            <person name="Zhang G."/>
        </authorList>
    </citation>
    <scope>NUCLEOTIDE SEQUENCE [LARGE SCALE GENOMIC DNA]</scope>
    <source>
        <strain evidence="2 3">MY13</strain>
    </source>
</reference>
<keyword evidence="1" id="KW-0472">Membrane</keyword>
<feature type="transmembrane region" description="Helical" evidence="1">
    <location>
        <begin position="128"/>
        <end position="147"/>
    </location>
</feature>
<organism evidence="2 3">
    <name type="scientific">Nesterenkonia sedimenti</name>
    <dbReference type="NCBI Taxonomy" id="1463632"/>
    <lineage>
        <taxon>Bacteria</taxon>
        <taxon>Bacillati</taxon>
        <taxon>Actinomycetota</taxon>
        <taxon>Actinomycetes</taxon>
        <taxon>Micrococcales</taxon>
        <taxon>Micrococcaceae</taxon>
        <taxon>Nesterenkonia</taxon>
    </lineage>
</organism>
<sequence length="149" mass="16339">MSNKEHHPAHGATDEITPDQARDLLASVPQPPRRAFTVADHTVAVSVILLALVSGLLATTGSPWWAIIPGIAALSLGSWRISHRRERANEPRFPALTLLFSASFPTFLIIPIWWGIRHDHTAEFPEAFLLGGLASAVALVIYLVLLIRR</sequence>
<evidence type="ECO:0000256" key="1">
    <source>
        <dbReference type="SAM" id="Phobius"/>
    </source>
</evidence>
<feature type="transmembrane region" description="Helical" evidence="1">
    <location>
        <begin position="93"/>
        <end position="116"/>
    </location>
</feature>
<feature type="transmembrane region" description="Helical" evidence="1">
    <location>
        <begin position="64"/>
        <end position="81"/>
    </location>
</feature>
<dbReference type="EMBL" id="JABAHY010000022">
    <property type="protein sequence ID" value="NLS11080.1"/>
    <property type="molecule type" value="Genomic_DNA"/>
</dbReference>
<protein>
    <submittedName>
        <fullName evidence="2">Uncharacterized protein</fullName>
    </submittedName>
</protein>
<accession>A0A7X8YF21</accession>
<evidence type="ECO:0000313" key="3">
    <source>
        <dbReference type="Proteomes" id="UP000523139"/>
    </source>
</evidence>